<dbReference type="InterPro" id="IPR051678">
    <property type="entry name" value="AGP_Transferase"/>
</dbReference>
<keyword evidence="3" id="KW-0808">Transferase</keyword>
<gene>
    <name evidence="3" type="ORF">SAMN04489726_0499</name>
</gene>
<evidence type="ECO:0000259" key="2">
    <source>
        <dbReference type="Pfam" id="PF01636"/>
    </source>
</evidence>
<dbReference type="GO" id="GO:0016740">
    <property type="term" value="F:transferase activity"/>
    <property type="evidence" value="ECO:0007669"/>
    <property type="project" value="UniProtKB-KW"/>
</dbReference>
<feature type="region of interest" description="Disordered" evidence="1">
    <location>
        <begin position="37"/>
        <end position="124"/>
    </location>
</feature>
<sequence>MPESIVDKARFQQTQAANGIEALPGVRVPYASREGRSFIPCPRKAHGHAQGAPGQADPTLEPADPRNQPTPRWEPADPTLEPAAPRKQPNPRWNQRKLKPKNSLEQDDYRPTMPLLPPTHTENDHALRPGVTAILARHGLSDQPTRFEDGSLPVYAVNDDLVLKLYPPVHQDECARESGVLKDLTGALPIPTPEVVATGELEGWGYLLMTRLHGRNLGEVWPELSGTERDGLAEQLGEALAALHKTAVPTLPEVDWGKFVIGQRARLLDHHRERGLDAVWLDQLAGFLDTVDLITPHAPVALHTEVMPAHLLTHNGKLSGLYDFEPAMRGAREYEFAAVGLFFARGDGRVLRRVLKAYGFTDVGPELSRRLLGMTIIHVYSDLGWYMRELGVPAEKTLDALARHWFPL</sequence>
<dbReference type="Gene3D" id="3.90.1200.10">
    <property type="match status" value="1"/>
</dbReference>
<reference evidence="3 4" key="1">
    <citation type="submission" date="2016-10" db="EMBL/GenBank/DDBJ databases">
        <authorList>
            <person name="de Groot N.N."/>
        </authorList>
    </citation>
    <scope>NUCLEOTIDE SEQUENCE [LARGE SCALE GENOMIC DNA]</scope>
    <source>
        <strain evidence="3 4">DSM 44149</strain>
    </source>
</reference>
<dbReference type="CDD" id="cd05120">
    <property type="entry name" value="APH_ChoK_like"/>
    <property type="match status" value="1"/>
</dbReference>
<dbReference type="SUPFAM" id="SSF56112">
    <property type="entry name" value="Protein kinase-like (PK-like)"/>
    <property type="match status" value="1"/>
</dbReference>
<dbReference type="InterPro" id="IPR011009">
    <property type="entry name" value="Kinase-like_dom_sf"/>
</dbReference>
<feature type="domain" description="Aminoglycoside phosphotransferase" evidence="2">
    <location>
        <begin position="146"/>
        <end position="361"/>
    </location>
</feature>
<dbReference type="STRING" id="211114.SAMN04489726_0499"/>
<dbReference type="InterPro" id="IPR002575">
    <property type="entry name" value="Aminoglycoside_PTrfase"/>
</dbReference>
<dbReference type="PANTHER" id="PTHR21310:SF15">
    <property type="entry name" value="AMINOGLYCOSIDE PHOSPHOTRANSFERASE DOMAIN-CONTAINING PROTEIN"/>
    <property type="match status" value="1"/>
</dbReference>
<evidence type="ECO:0000256" key="1">
    <source>
        <dbReference type="SAM" id="MobiDB-lite"/>
    </source>
</evidence>
<dbReference type="Proteomes" id="UP000183376">
    <property type="component" value="Chromosome I"/>
</dbReference>
<keyword evidence="4" id="KW-1185">Reference proteome</keyword>
<organism evidence="3 4">
    <name type="scientific">Allokutzneria albata</name>
    <name type="common">Kibdelosporangium albatum</name>
    <dbReference type="NCBI Taxonomy" id="211114"/>
    <lineage>
        <taxon>Bacteria</taxon>
        <taxon>Bacillati</taxon>
        <taxon>Actinomycetota</taxon>
        <taxon>Actinomycetes</taxon>
        <taxon>Pseudonocardiales</taxon>
        <taxon>Pseudonocardiaceae</taxon>
        <taxon>Allokutzneria</taxon>
    </lineage>
</organism>
<protein>
    <submittedName>
        <fullName evidence="3">Phosphotransferase enzyme family protein</fullName>
    </submittedName>
</protein>
<name>A0A1G9RJR4_ALLAB</name>
<evidence type="ECO:0000313" key="3">
    <source>
        <dbReference type="EMBL" id="SDM23300.1"/>
    </source>
</evidence>
<dbReference type="Pfam" id="PF01636">
    <property type="entry name" value="APH"/>
    <property type="match status" value="1"/>
</dbReference>
<dbReference type="EMBL" id="LT629701">
    <property type="protein sequence ID" value="SDM23300.1"/>
    <property type="molecule type" value="Genomic_DNA"/>
</dbReference>
<accession>A0A1G9RJR4</accession>
<evidence type="ECO:0000313" key="4">
    <source>
        <dbReference type="Proteomes" id="UP000183376"/>
    </source>
</evidence>
<dbReference type="eggNOG" id="COG3173">
    <property type="taxonomic scope" value="Bacteria"/>
</dbReference>
<dbReference type="AlphaFoldDB" id="A0A1G9RJR4"/>
<proteinExistence type="predicted"/>
<dbReference type="PANTHER" id="PTHR21310">
    <property type="entry name" value="AMINOGLYCOSIDE PHOSPHOTRANSFERASE-RELATED-RELATED"/>
    <property type="match status" value="1"/>
</dbReference>